<reference evidence="1" key="1">
    <citation type="journal article" date="2014" name="Front. Microbiol.">
        <title>High frequency of phylogenetically diverse reductive dehalogenase-homologous genes in deep subseafloor sedimentary metagenomes.</title>
        <authorList>
            <person name="Kawai M."/>
            <person name="Futagami T."/>
            <person name="Toyoda A."/>
            <person name="Takaki Y."/>
            <person name="Nishi S."/>
            <person name="Hori S."/>
            <person name="Arai W."/>
            <person name="Tsubouchi T."/>
            <person name="Morono Y."/>
            <person name="Uchiyama I."/>
            <person name="Ito T."/>
            <person name="Fujiyama A."/>
            <person name="Inagaki F."/>
            <person name="Takami H."/>
        </authorList>
    </citation>
    <scope>NUCLEOTIDE SEQUENCE</scope>
    <source>
        <strain evidence="1">Expedition CK06-06</strain>
    </source>
</reference>
<protein>
    <submittedName>
        <fullName evidence="1">Uncharacterized protein</fullName>
    </submittedName>
</protein>
<accession>X1KM88</accession>
<name>X1KM88_9ZZZZ</name>
<organism evidence="1">
    <name type="scientific">marine sediment metagenome</name>
    <dbReference type="NCBI Taxonomy" id="412755"/>
    <lineage>
        <taxon>unclassified sequences</taxon>
        <taxon>metagenomes</taxon>
        <taxon>ecological metagenomes</taxon>
    </lineage>
</organism>
<sequence length="35" mass="3877">MILDDLFATFCGVEQQYHEAPGSPQEIHREGSLAS</sequence>
<evidence type="ECO:0000313" key="1">
    <source>
        <dbReference type="EMBL" id="GAI08197.1"/>
    </source>
</evidence>
<dbReference type="EMBL" id="BARV01010114">
    <property type="protein sequence ID" value="GAI08197.1"/>
    <property type="molecule type" value="Genomic_DNA"/>
</dbReference>
<proteinExistence type="predicted"/>
<dbReference type="AlphaFoldDB" id="X1KM88"/>
<gene>
    <name evidence="1" type="ORF">S06H3_19702</name>
</gene>
<comment type="caution">
    <text evidence="1">The sequence shown here is derived from an EMBL/GenBank/DDBJ whole genome shotgun (WGS) entry which is preliminary data.</text>
</comment>
<feature type="non-terminal residue" evidence="1">
    <location>
        <position position="35"/>
    </location>
</feature>